<proteinExistence type="predicted"/>
<dbReference type="EMBL" id="CAADFL010000297">
    <property type="protein sequence ID" value="VFK13878.1"/>
    <property type="molecule type" value="Genomic_DNA"/>
</dbReference>
<protein>
    <submittedName>
        <fullName evidence="1">Uncharacterized protein</fullName>
    </submittedName>
</protein>
<dbReference type="AlphaFoldDB" id="A0A450S9G1"/>
<evidence type="ECO:0000313" key="3">
    <source>
        <dbReference type="EMBL" id="VFK13878.1"/>
    </source>
</evidence>
<sequence length="30" mass="3290">MKKIIPLLTLFLFPLLAGAGVPDYCDVVLE</sequence>
<accession>A0A450S9G1</accession>
<dbReference type="EMBL" id="CAADEZ010000061">
    <property type="protein sequence ID" value="VFJ48597.1"/>
    <property type="molecule type" value="Genomic_DNA"/>
</dbReference>
<organism evidence="1">
    <name type="scientific">Candidatus Kentrum sp. FM</name>
    <dbReference type="NCBI Taxonomy" id="2126340"/>
    <lineage>
        <taxon>Bacteria</taxon>
        <taxon>Pseudomonadati</taxon>
        <taxon>Pseudomonadota</taxon>
        <taxon>Gammaproteobacteria</taxon>
        <taxon>Candidatus Kentrum</taxon>
    </lineage>
</organism>
<reference evidence="1" key="1">
    <citation type="submission" date="2019-02" db="EMBL/GenBank/DDBJ databases">
        <authorList>
            <person name="Gruber-Vodicka R. H."/>
            <person name="Seah K. B. B."/>
        </authorList>
    </citation>
    <scope>NUCLEOTIDE SEQUENCE</scope>
    <source>
        <strain evidence="1">BECK_BZ163</strain>
        <strain evidence="3">BECK_BZ164</strain>
        <strain evidence="2">BECK_BZ165</strain>
    </source>
</reference>
<gene>
    <name evidence="1" type="ORF">BECKFM1743A_GA0114220_1006111</name>
    <name evidence="3" type="ORF">BECKFM1743B_GA0114221_102972</name>
    <name evidence="2" type="ORF">BECKFM1743C_GA0114222_1006511</name>
</gene>
<evidence type="ECO:0000313" key="2">
    <source>
        <dbReference type="EMBL" id="VFJ48973.1"/>
    </source>
</evidence>
<name>A0A450S9G1_9GAMM</name>
<dbReference type="EMBL" id="CAADFA010000065">
    <property type="protein sequence ID" value="VFJ48973.1"/>
    <property type="molecule type" value="Genomic_DNA"/>
</dbReference>
<evidence type="ECO:0000313" key="1">
    <source>
        <dbReference type="EMBL" id="VFJ48597.1"/>
    </source>
</evidence>